<comment type="caution">
    <text evidence="2">The sequence shown here is derived from an EMBL/GenBank/DDBJ whole genome shotgun (WGS) entry which is preliminary data.</text>
</comment>
<feature type="domain" description="Protein ENHANCED DISEASE RESISTANCE 2 C-terminal" evidence="1">
    <location>
        <begin position="5"/>
        <end position="59"/>
    </location>
</feature>
<dbReference type="PANTHER" id="PTHR12136:SF91">
    <property type="entry name" value="PROTEIN ENHANCED DISEASE RESISTANCE 2-LIKE"/>
    <property type="match status" value="1"/>
</dbReference>
<dbReference type="PANTHER" id="PTHR12136">
    <property type="entry name" value="ENHANCED DISEASE RESISTANCE-RELATED"/>
    <property type="match status" value="1"/>
</dbReference>
<dbReference type="Proteomes" id="UP001085076">
    <property type="component" value="Miscellaneous, Linkage group lg06"/>
</dbReference>
<evidence type="ECO:0000313" key="2">
    <source>
        <dbReference type="EMBL" id="KAJ0969561.1"/>
    </source>
</evidence>
<accession>A0A9D5CA30</accession>
<dbReference type="InterPro" id="IPR045096">
    <property type="entry name" value="EDR2-like"/>
</dbReference>
<gene>
    <name evidence="2" type="ORF">J5N97_022438</name>
</gene>
<dbReference type="Pfam" id="PF07059">
    <property type="entry name" value="EDR2_C"/>
    <property type="match status" value="1"/>
</dbReference>
<dbReference type="AlphaFoldDB" id="A0A9D5CA30"/>
<reference evidence="2" key="2">
    <citation type="journal article" date="2022" name="Hortic Res">
        <title>The genome of Dioscorea zingiberensis sheds light on the biosynthesis, origin and evolution of the medicinally important diosgenin saponins.</title>
        <authorList>
            <person name="Li Y."/>
            <person name="Tan C."/>
            <person name="Li Z."/>
            <person name="Guo J."/>
            <person name="Li S."/>
            <person name="Chen X."/>
            <person name="Wang C."/>
            <person name="Dai X."/>
            <person name="Yang H."/>
            <person name="Song W."/>
            <person name="Hou L."/>
            <person name="Xu J."/>
            <person name="Tong Z."/>
            <person name="Xu A."/>
            <person name="Yuan X."/>
            <person name="Wang W."/>
            <person name="Yang Q."/>
            <person name="Chen L."/>
            <person name="Sun Z."/>
            <person name="Wang K."/>
            <person name="Pan B."/>
            <person name="Chen J."/>
            <person name="Bao Y."/>
            <person name="Liu F."/>
            <person name="Qi X."/>
            <person name="Gang D.R."/>
            <person name="Wen J."/>
            <person name="Li J."/>
        </authorList>
    </citation>
    <scope>NUCLEOTIDE SEQUENCE</scope>
    <source>
        <strain evidence="2">Dzin_1.0</strain>
    </source>
</reference>
<organism evidence="2 3">
    <name type="scientific">Dioscorea zingiberensis</name>
    <dbReference type="NCBI Taxonomy" id="325984"/>
    <lineage>
        <taxon>Eukaryota</taxon>
        <taxon>Viridiplantae</taxon>
        <taxon>Streptophyta</taxon>
        <taxon>Embryophyta</taxon>
        <taxon>Tracheophyta</taxon>
        <taxon>Spermatophyta</taxon>
        <taxon>Magnoliopsida</taxon>
        <taxon>Liliopsida</taxon>
        <taxon>Dioscoreales</taxon>
        <taxon>Dioscoreaceae</taxon>
        <taxon>Dioscorea</taxon>
    </lineage>
</organism>
<protein>
    <recommendedName>
        <fullName evidence="1">Protein ENHANCED DISEASE RESISTANCE 2 C-terminal domain-containing protein</fullName>
    </recommendedName>
</protein>
<evidence type="ECO:0000259" key="1">
    <source>
        <dbReference type="Pfam" id="PF07059"/>
    </source>
</evidence>
<proteinExistence type="predicted"/>
<dbReference type="EMBL" id="JAGGNH010000006">
    <property type="protein sequence ID" value="KAJ0969561.1"/>
    <property type="molecule type" value="Genomic_DNA"/>
</dbReference>
<name>A0A9D5CA30_9LILI</name>
<reference evidence="2" key="1">
    <citation type="submission" date="2021-03" db="EMBL/GenBank/DDBJ databases">
        <authorList>
            <person name="Li Z."/>
            <person name="Yang C."/>
        </authorList>
    </citation>
    <scope>NUCLEOTIDE SEQUENCE</scope>
    <source>
        <strain evidence="2">Dzin_1.0</strain>
        <tissue evidence="2">Leaf</tissue>
    </source>
</reference>
<dbReference type="OrthoDB" id="9970435at2759"/>
<sequence length="107" mass="11874">MAVTPFRNAQFKTVNRIVKGSWIVKAAVYLLGCVLTCNYHRGENHFEINVNIGSRPSPAPFSISGFKGLRDRTLFGNQLQGVSDLVEEIDVLGGILRELGKKLEDLQ</sequence>
<evidence type="ECO:0000313" key="3">
    <source>
        <dbReference type="Proteomes" id="UP001085076"/>
    </source>
</evidence>
<dbReference type="InterPro" id="IPR009769">
    <property type="entry name" value="EDR2_C"/>
</dbReference>
<keyword evidence="3" id="KW-1185">Reference proteome</keyword>